<accession>A0A6J8DT34</accession>
<keyword evidence="1" id="KW-0812">Transmembrane</keyword>
<proteinExistence type="predicted"/>
<gene>
    <name evidence="2" type="ORF">MCOR_43814</name>
</gene>
<organism evidence="2 3">
    <name type="scientific">Mytilus coruscus</name>
    <name type="common">Sea mussel</name>
    <dbReference type="NCBI Taxonomy" id="42192"/>
    <lineage>
        <taxon>Eukaryota</taxon>
        <taxon>Metazoa</taxon>
        <taxon>Spiralia</taxon>
        <taxon>Lophotrochozoa</taxon>
        <taxon>Mollusca</taxon>
        <taxon>Bivalvia</taxon>
        <taxon>Autobranchia</taxon>
        <taxon>Pteriomorphia</taxon>
        <taxon>Mytilida</taxon>
        <taxon>Mytiloidea</taxon>
        <taxon>Mytilidae</taxon>
        <taxon>Mytilinae</taxon>
        <taxon>Mytilus</taxon>
    </lineage>
</organism>
<name>A0A6J8DT34_MYTCO</name>
<dbReference type="Proteomes" id="UP000507470">
    <property type="component" value="Unassembled WGS sequence"/>
</dbReference>
<feature type="transmembrane region" description="Helical" evidence="1">
    <location>
        <begin position="241"/>
        <end position="265"/>
    </location>
</feature>
<dbReference type="AlphaFoldDB" id="A0A6J8DT34"/>
<keyword evidence="3" id="KW-1185">Reference proteome</keyword>
<keyword evidence="1" id="KW-1133">Transmembrane helix</keyword>
<reference evidence="2 3" key="1">
    <citation type="submission" date="2020-06" db="EMBL/GenBank/DDBJ databases">
        <authorList>
            <person name="Li R."/>
            <person name="Bekaert M."/>
        </authorList>
    </citation>
    <scope>NUCLEOTIDE SEQUENCE [LARGE SCALE GENOMIC DNA]</scope>
    <source>
        <strain evidence="3">wild</strain>
    </source>
</reference>
<dbReference type="EMBL" id="CACVKT020007785">
    <property type="protein sequence ID" value="CAC5410641.1"/>
    <property type="molecule type" value="Genomic_DNA"/>
</dbReference>
<evidence type="ECO:0000256" key="1">
    <source>
        <dbReference type="SAM" id="Phobius"/>
    </source>
</evidence>
<sequence>MYDIVRTRPSYEKTQNFDNLGEGYKLAVNSSIIQCCIKYSDNGNINEDGSARSFKKKICMCIKEEDLLEKSHQSICNWPCIDPKSKANCGSYDNLYFDVYEHAKDMQAEGQDNVDTKCMVARKNEFNMSYKAVSCSERYDGFFLHPDGDTHNASSITKSETNELALEWIMGSNDQFPKNIFAWTPFIRSDVLLLESKQILVNNSTCQLEKEQNWRNVHLSLKRTEDMYTPIHLQCRLERKLMCNAVNVTGIAVGVSCMVILFATLSCCINKPKRSEENVGMAKEGPPQHTMSTAALADNYSDPIDKASTSDKMKGPRFCATESCQNTNCQKAENGEYQHLDFTLRSETAVRFADNSEYDHVRANVVSVFEQPWDTATSKVNKLFSQISKSVVQKGQNMRKSLIKRRASRSGSPKLKCRASDYSDAWKTQLNNQQFVFDSDVDDQSNISIDVVTSTVHSNKDGPEFRRNDSAFPVLPYSKRINVKSVHIYDEPDDRRMSLRERLLHMISIRPLKMPSGIELDLRGSRSKSKIYSLATPIDEIDESVA</sequence>
<keyword evidence="1" id="KW-0472">Membrane</keyword>
<evidence type="ECO:0000313" key="2">
    <source>
        <dbReference type="EMBL" id="CAC5410641.1"/>
    </source>
</evidence>
<evidence type="ECO:0000313" key="3">
    <source>
        <dbReference type="Proteomes" id="UP000507470"/>
    </source>
</evidence>
<protein>
    <submittedName>
        <fullName evidence="2">Uncharacterized protein</fullName>
    </submittedName>
</protein>